<gene>
    <name evidence="8" type="ORF">EW145_g4121</name>
</gene>
<dbReference type="CDD" id="cd00609">
    <property type="entry name" value="AAT_like"/>
    <property type="match status" value="1"/>
</dbReference>
<dbReference type="OrthoDB" id="691673at2759"/>
<keyword evidence="5" id="KW-0663">Pyridoxal phosphate</keyword>
<dbReference type="InterPro" id="IPR004839">
    <property type="entry name" value="Aminotransferase_I/II_large"/>
</dbReference>
<feature type="compositionally biased region" description="Polar residues" evidence="6">
    <location>
        <begin position="10"/>
        <end position="25"/>
    </location>
</feature>
<evidence type="ECO:0000256" key="5">
    <source>
        <dbReference type="ARBA" id="ARBA00022898"/>
    </source>
</evidence>
<dbReference type="SUPFAM" id="SSF53383">
    <property type="entry name" value="PLP-dependent transferases"/>
    <property type="match status" value="1"/>
</dbReference>
<comment type="similarity">
    <text evidence="2">Belongs to the class-I pyridoxal-phosphate-dependent aminotransferase family.</text>
</comment>
<evidence type="ECO:0000313" key="9">
    <source>
        <dbReference type="Proteomes" id="UP000308199"/>
    </source>
</evidence>
<dbReference type="InterPro" id="IPR015424">
    <property type="entry name" value="PyrdxlP-dep_Trfase"/>
</dbReference>
<feature type="region of interest" description="Disordered" evidence="6">
    <location>
        <begin position="1"/>
        <end position="30"/>
    </location>
</feature>
<keyword evidence="9" id="KW-1185">Reference proteome</keyword>
<dbReference type="GO" id="GO:0008483">
    <property type="term" value="F:transaminase activity"/>
    <property type="evidence" value="ECO:0007669"/>
    <property type="project" value="UniProtKB-KW"/>
</dbReference>
<keyword evidence="4" id="KW-0808">Transferase</keyword>
<feature type="domain" description="Aminotransferase class I/classII large" evidence="7">
    <location>
        <begin position="110"/>
        <end position="454"/>
    </location>
</feature>
<dbReference type="Pfam" id="PF00155">
    <property type="entry name" value="Aminotran_1_2"/>
    <property type="match status" value="1"/>
</dbReference>
<reference evidence="8 9" key="1">
    <citation type="submission" date="2019-02" db="EMBL/GenBank/DDBJ databases">
        <title>Genome sequencing of the rare red list fungi Phellinidium pouzarii.</title>
        <authorList>
            <person name="Buettner E."/>
            <person name="Kellner H."/>
        </authorList>
    </citation>
    <scope>NUCLEOTIDE SEQUENCE [LARGE SCALE GENOMIC DNA]</scope>
    <source>
        <strain evidence="8 9">DSM 108285</strain>
    </source>
</reference>
<comment type="cofactor">
    <cofactor evidence="1">
        <name>pyridoxal 5'-phosphate</name>
        <dbReference type="ChEBI" id="CHEBI:597326"/>
    </cofactor>
</comment>
<protein>
    <recommendedName>
        <fullName evidence="7">Aminotransferase class I/classII large domain-containing protein</fullName>
    </recommendedName>
</protein>
<comment type="caution">
    <text evidence="8">The sequence shown here is derived from an EMBL/GenBank/DDBJ whole genome shotgun (WGS) entry which is preliminary data.</text>
</comment>
<dbReference type="PANTHER" id="PTHR42790:SF19">
    <property type="entry name" value="KYNURENINE_ALPHA-AMINOADIPATE AMINOTRANSFERASE, MITOCHONDRIAL"/>
    <property type="match status" value="1"/>
</dbReference>
<dbReference type="EMBL" id="SGPK01000199">
    <property type="protein sequence ID" value="THH06381.1"/>
    <property type="molecule type" value="Genomic_DNA"/>
</dbReference>
<evidence type="ECO:0000256" key="4">
    <source>
        <dbReference type="ARBA" id="ARBA00022679"/>
    </source>
</evidence>
<dbReference type="InterPro" id="IPR050859">
    <property type="entry name" value="Class-I_PLP-dep_aminotransf"/>
</dbReference>
<name>A0A4S4L627_9AGAM</name>
<dbReference type="Gene3D" id="3.40.640.10">
    <property type="entry name" value="Type I PLP-dependent aspartate aminotransferase-like (Major domain)"/>
    <property type="match status" value="1"/>
</dbReference>
<evidence type="ECO:0000256" key="3">
    <source>
        <dbReference type="ARBA" id="ARBA00022576"/>
    </source>
</evidence>
<evidence type="ECO:0000259" key="7">
    <source>
        <dbReference type="Pfam" id="PF00155"/>
    </source>
</evidence>
<dbReference type="GO" id="GO:0030170">
    <property type="term" value="F:pyridoxal phosphate binding"/>
    <property type="evidence" value="ECO:0007669"/>
    <property type="project" value="InterPro"/>
</dbReference>
<evidence type="ECO:0000256" key="1">
    <source>
        <dbReference type="ARBA" id="ARBA00001933"/>
    </source>
</evidence>
<evidence type="ECO:0000256" key="2">
    <source>
        <dbReference type="ARBA" id="ARBA00007441"/>
    </source>
</evidence>
<evidence type="ECO:0000256" key="6">
    <source>
        <dbReference type="SAM" id="MobiDB-lite"/>
    </source>
</evidence>
<organism evidence="8 9">
    <name type="scientific">Phellinidium pouzarii</name>
    <dbReference type="NCBI Taxonomy" id="167371"/>
    <lineage>
        <taxon>Eukaryota</taxon>
        <taxon>Fungi</taxon>
        <taxon>Dikarya</taxon>
        <taxon>Basidiomycota</taxon>
        <taxon>Agaricomycotina</taxon>
        <taxon>Agaricomycetes</taxon>
        <taxon>Hymenochaetales</taxon>
        <taxon>Hymenochaetaceae</taxon>
        <taxon>Phellinidium</taxon>
    </lineage>
</organism>
<keyword evidence="3" id="KW-0032">Aminotransferase</keyword>
<dbReference type="AlphaFoldDB" id="A0A4S4L627"/>
<dbReference type="InterPro" id="IPR015421">
    <property type="entry name" value="PyrdxlP-dep_Trfase_major"/>
</dbReference>
<dbReference type="PANTHER" id="PTHR42790">
    <property type="entry name" value="AMINOTRANSFERASE"/>
    <property type="match status" value="1"/>
</dbReference>
<dbReference type="GO" id="GO:1901605">
    <property type="term" value="P:alpha-amino acid metabolic process"/>
    <property type="evidence" value="ECO:0007669"/>
    <property type="project" value="TreeGrafter"/>
</dbReference>
<dbReference type="Proteomes" id="UP000308199">
    <property type="component" value="Unassembled WGS sequence"/>
</dbReference>
<sequence length="473" mass="52291">MSVTIEHDSAVSTSLTAQRDASQTFPAPAPLPLPRDFYKQFLADGTQMKQNPIRSLEHYERQPGMLTLLAGKPNTSVFPLTSFQFTATSPENPSRQDQLSVTGALLAQSLQYCPTAGIPSLLEWLAGLQAYSHGRKKEGWRVTTGVGSQDLLYKATSAVINPGDYALIESPSYAGYIPVLTRLKCKIISIESDSEGIKPSSLKTVLENWPKSRPLPKLLYTVPYGCNPSGATTPTDRRREILALARKYNFLIFEDDPYYYLYYGKTPRPKSYFTLELEQPEVGRVVRFDSLSKTISGGLRIGFASGPETIIDAVDILSSISTLQASTFTQVIADTLLRHWGYAGFNAHAERAAAFYRRRRDLFECAMQKHLVGLAEWTTPDAGMFFWIKLLLADPTDPSAPAGDSTTVLQTALAHGVVVLPGVAFMPDGQKTPYIRASFSQLDDNMVEESVKRLASAILETRRQFRSVGRAKL</sequence>
<evidence type="ECO:0000313" key="8">
    <source>
        <dbReference type="EMBL" id="THH06381.1"/>
    </source>
</evidence>
<proteinExistence type="inferred from homology"/>
<accession>A0A4S4L627</accession>